<name>A0A1F6AXX9_9BACT</name>
<dbReference type="Pfam" id="PF04167">
    <property type="entry name" value="DUF402"/>
    <property type="match status" value="1"/>
</dbReference>
<protein>
    <recommendedName>
        <fullName evidence="2">DUF402 domain-containing protein</fullName>
    </recommendedName>
</protein>
<dbReference type="PANTHER" id="PTHR39159:SF1">
    <property type="entry name" value="UPF0374 PROTEIN YGAC"/>
    <property type="match status" value="1"/>
</dbReference>
<organism evidence="3 4">
    <name type="scientific">Candidatus Gottesmanbacteria bacterium RIFCSPLOWO2_01_FULL_49_10</name>
    <dbReference type="NCBI Taxonomy" id="1798396"/>
    <lineage>
        <taxon>Bacteria</taxon>
        <taxon>Candidatus Gottesmaniibacteriota</taxon>
    </lineage>
</organism>
<dbReference type="EMBL" id="MFJZ01000057">
    <property type="protein sequence ID" value="OGG29177.1"/>
    <property type="molecule type" value="Genomic_DNA"/>
</dbReference>
<dbReference type="Gene3D" id="2.40.380.10">
    <property type="entry name" value="FomD-like"/>
    <property type="match status" value="1"/>
</dbReference>
<dbReference type="SUPFAM" id="SSF159234">
    <property type="entry name" value="FomD-like"/>
    <property type="match status" value="1"/>
</dbReference>
<keyword evidence="1" id="KW-0378">Hydrolase</keyword>
<proteinExistence type="predicted"/>
<dbReference type="Proteomes" id="UP000176409">
    <property type="component" value="Unassembled WGS sequence"/>
</dbReference>
<evidence type="ECO:0000256" key="1">
    <source>
        <dbReference type="ARBA" id="ARBA00022801"/>
    </source>
</evidence>
<evidence type="ECO:0000313" key="3">
    <source>
        <dbReference type="EMBL" id="OGG29177.1"/>
    </source>
</evidence>
<dbReference type="InterPro" id="IPR035930">
    <property type="entry name" value="FomD-like_sf"/>
</dbReference>
<sequence length="154" mass="18832">MKIILKALRHDGTLKRTWTSYLERKIDKEIVCYTKTPLYVMFPSGERKRFPYQTREYFFQDTWFNVLEQHINGTISHWYVNIASPPTFQDNSLSYIDYDLDFVIQPDYSITEEDRDEFDLNKAYYPIDHRIEIEKAIKDIRKRTQQRLYPFQLR</sequence>
<dbReference type="GO" id="GO:0016787">
    <property type="term" value="F:hydrolase activity"/>
    <property type="evidence" value="ECO:0007669"/>
    <property type="project" value="UniProtKB-KW"/>
</dbReference>
<gene>
    <name evidence="3" type="ORF">A2973_01675</name>
</gene>
<evidence type="ECO:0000313" key="4">
    <source>
        <dbReference type="Proteomes" id="UP000176409"/>
    </source>
</evidence>
<dbReference type="STRING" id="1798396.A2973_01675"/>
<evidence type="ECO:0000259" key="2">
    <source>
        <dbReference type="Pfam" id="PF04167"/>
    </source>
</evidence>
<dbReference type="AlphaFoldDB" id="A0A1F6AXX9"/>
<dbReference type="InterPro" id="IPR050212">
    <property type="entry name" value="Ntdp-like"/>
</dbReference>
<feature type="domain" description="DUF402" evidence="2">
    <location>
        <begin position="53"/>
        <end position="140"/>
    </location>
</feature>
<dbReference type="PANTHER" id="PTHR39159">
    <property type="match status" value="1"/>
</dbReference>
<reference evidence="3 4" key="1">
    <citation type="journal article" date="2016" name="Nat. Commun.">
        <title>Thousands of microbial genomes shed light on interconnected biogeochemical processes in an aquifer system.</title>
        <authorList>
            <person name="Anantharaman K."/>
            <person name="Brown C.T."/>
            <person name="Hug L.A."/>
            <person name="Sharon I."/>
            <person name="Castelle C.J."/>
            <person name="Probst A.J."/>
            <person name="Thomas B.C."/>
            <person name="Singh A."/>
            <person name="Wilkins M.J."/>
            <person name="Karaoz U."/>
            <person name="Brodie E.L."/>
            <person name="Williams K.H."/>
            <person name="Hubbard S.S."/>
            <person name="Banfield J.F."/>
        </authorList>
    </citation>
    <scope>NUCLEOTIDE SEQUENCE [LARGE SCALE GENOMIC DNA]</scope>
</reference>
<accession>A0A1F6AXX9</accession>
<dbReference type="InterPro" id="IPR007295">
    <property type="entry name" value="DUF402"/>
</dbReference>
<comment type="caution">
    <text evidence="3">The sequence shown here is derived from an EMBL/GenBank/DDBJ whole genome shotgun (WGS) entry which is preliminary data.</text>
</comment>